<keyword evidence="2" id="KW-1185">Reference proteome</keyword>
<sequence>MNAGASDGGSFVHSNLDWTSDISGVPGFSAYNSCPLRYSTFSWRIQSVDCCGFFAFTQPVEKPKYRAKIAYSCMAIAETTNPSQTQKSISDLLEDLRHDCSSSSTSNQGLPQFGIILRHNGYLFTGTYGCQVAMWPSLERSRFSSTISVDVYPQSEVSPNMFVIIASKGFLQYLTDNNCPRPITRIMDEFSESLRVRSENYDQTCHWTVERIESSYGRVSNIYEAVFLGIKILPQIQISSPEPPKAVLNSIPDSISTVSSSDDFDNTFDSNGMPNFDTAPTIIPVQRQTPKTEQSATEVPAYVSSF</sequence>
<dbReference type="AlphaFoldDB" id="E4XN40"/>
<organism evidence="1">
    <name type="scientific">Oikopleura dioica</name>
    <name type="common">Tunicate</name>
    <dbReference type="NCBI Taxonomy" id="34765"/>
    <lineage>
        <taxon>Eukaryota</taxon>
        <taxon>Metazoa</taxon>
        <taxon>Chordata</taxon>
        <taxon>Tunicata</taxon>
        <taxon>Appendicularia</taxon>
        <taxon>Copelata</taxon>
        <taxon>Oikopleuridae</taxon>
        <taxon>Oikopleura</taxon>
    </lineage>
</organism>
<dbReference type="EMBL" id="FN653081">
    <property type="protein sequence ID" value="CBY25093.1"/>
    <property type="molecule type" value="Genomic_DNA"/>
</dbReference>
<reference evidence="1" key="1">
    <citation type="journal article" date="2010" name="Science">
        <title>Plasticity of animal genome architecture unmasked by rapid evolution of a pelagic tunicate.</title>
        <authorList>
            <person name="Denoeud F."/>
            <person name="Henriet S."/>
            <person name="Mungpakdee S."/>
            <person name="Aury J.M."/>
            <person name="Da Silva C."/>
            <person name="Brinkmann H."/>
            <person name="Mikhaleva J."/>
            <person name="Olsen L.C."/>
            <person name="Jubin C."/>
            <person name="Canestro C."/>
            <person name="Bouquet J.M."/>
            <person name="Danks G."/>
            <person name="Poulain J."/>
            <person name="Campsteijn C."/>
            <person name="Adamski M."/>
            <person name="Cross I."/>
            <person name="Yadetie F."/>
            <person name="Muffato M."/>
            <person name="Louis A."/>
            <person name="Butcher S."/>
            <person name="Tsagkogeorga G."/>
            <person name="Konrad A."/>
            <person name="Singh S."/>
            <person name="Jensen M.F."/>
            <person name="Cong E.H."/>
            <person name="Eikeseth-Otteraa H."/>
            <person name="Noel B."/>
            <person name="Anthouard V."/>
            <person name="Porcel B.M."/>
            <person name="Kachouri-Lafond R."/>
            <person name="Nishino A."/>
            <person name="Ugolini M."/>
            <person name="Chourrout P."/>
            <person name="Nishida H."/>
            <person name="Aasland R."/>
            <person name="Huzurbazar S."/>
            <person name="Westhof E."/>
            <person name="Delsuc F."/>
            <person name="Lehrach H."/>
            <person name="Reinhardt R."/>
            <person name="Weissenbach J."/>
            <person name="Roy S.W."/>
            <person name="Artiguenave F."/>
            <person name="Postlethwait J.H."/>
            <person name="Manak J.R."/>
            <person name="Thompson E.M."/>
            <person name="Jaillon O."/>
            <person name="Du Pasquier L."/>
            <person name="Boudinot P."/>
            <person name="Liberles D.A."/>
            <person name="Volff J.N."/>
            <person name="Philippe H."/>
            <person name="Lenhard B."/>
            <person name="Roest Crollius H."/>
            <person name="Wincker P."/>
            <person name="Chourrout D."/>
        </authorList>
    </citation>
    <scope>NUCLEOTIDE SEQUENCE [LARGE SCALE GENOMIC DNA]</scope>
</reference>
<dbReference type="InParanoid" id="E4XN40"/>
<accession>E4XN40</accession>
<gene>
    <name evidence="1" type="ORF">GSOID_T00015591001</name>
</gene>
<evidence type="ECO:0000313" key="1">
    <source>
        <dbReference type="EMBL" id="CBY25093.1"/>
    </source>
</evidence>
<dbReference type="Proteomes" id="UP000001307">
    <property type="component" value="Unassembled WGS sequence"/>
</dbReference>
<evidence type="ECO:0000313" key="2">
    <source>
        <dbReference type="Proteomes" id="UP000001307"/>
    </source>
</evidence>
<protein>
    <submittedName>
        <fullName evidence="1">Uncharacterized protein</fullName>
    </submittedName>
</protein>
<name>E4XN40_OIKDI</name>
<dbReference type="OrthoDB" id="10360542at2759"/>
<proteinExistence type="predicted"/>